<reference evidence="3 4" key="1">
    <citation type="submission" date="2020-03" db="EMBL/GenBank/DDBJ databases">
        <title>Soil Listeria distribution.</title>
        <authorList>
            <person name="Liao J."/>
            <person name="Wiedmann M."/>
        </authorList>
    </citation>
    <scope>NUCLEOTIDE SEQUENCE [LARGE SCALE GENOMIC DNA]</scope>
    <source>
        <strain evidence="2 3">FSL L7-0051</strain>
        <strain evidence="1 4">FSL L7-0054</strain>
    </source>
</reference>
<evidence type="ECO:0000313" key="3">
    <source>
        <dbReference type="Proteomes" id="UP000543005"/>
    </source>
</evidence>
<proteinExistence type="predicted"/>
<evidence type="ECO:0000313" key="1">
    <source>
        <dbReference type="EMBL" id="MBC2284504.1"/>
    </source>
</evidence>
<dbReference type="Pfam" id="PF15601">
    <property type="entry name" value="Imm70"/>
    <property type="match status" value="1"/>
</dbReference>
<evidence type="ECO:0000313" key="4">
    <source>
        <dbReference type="Proteomes" id="UP000585696"/>
    </source>
</evidence>
<name>A0A842FYA5_9LIST</name>
<dbReference type="AlphaFoldDB" id="A0A842FYA5"/>
<dbReference type="RefSeq" id="WP_185628208.1">
    <property type="nucleotide sequence ID" value="NZ_JAARZS010000020.1"/>
</dbReference>
<dbReference type="EMBL" id="JAARZT010000002">
    <property type="protein sequence ID" value="MBC2291894.1"/>
    <property type="molecule type" value="Genomic_DNA"/>
</dbReference>
<protein>
    <recommendedName>
        <fullName evidence="5">Immunity protein 70</fullName>
    </recommendedName>
</protein>
<comment type="caution">
    <text evidence="2">The sequence shown here is derived from an EMBL/GenBank/DDBJ whole genome shotgun (WGS) entry which is preliminary data.</text>
</comment>
<evidence type="ECO:0008006" key="5">
    <source>
        <dbReference type="Google" id="ProtNLM"/>
    </source>
</evidence>
<dbReference type="EMBL" id="JAARZS010000020">
    <property type="protein sequence ID" value="MBC2284504.1"/>
    <property type="molecule type" value="Genomic_DNA"/>
</dbReference>
<organism evidence="2 3">
    <name type="scientific">Listeria booriae</name>
    <dbReference type="NCBI Taxonomy" id="1552123"/>
    <lineage>
        <taxon>Bacteria</taxon>
        <taxon>Bacillati</taxon>
        <taxon>Bacillota</taxon>
        <taxon>Bacilli</taxon>
        <taxon>Bacillales</taxon>
        <taxon>Listeriaceae</taxon>
        <taxon>Listeria</taxon>
    </lineage>
</organism>
<dbReference type="Proteomes" id="UP000543005">
    <property type="component" value="Unassembled WGS sequence"/>
</dbReference>
<gene>
    <name evidence="1" type="ORF">HCB69_08945</name>
    <name evidence="2" type="ORF">HCC36_01505</name>
</gene>
<sequence length="138" mass="15930">MTIGIKVDFLWFSIGEDDFLHSFFSTICMNLENGKWGSEYPLIMRNLYSGKLSYSELEQAKKELNQISERLKKISPEKIVWNAENLDAMPPWGDDISEDIEDLSDYFITSDGKNLIAVFNEAIHEAQLEKMDLEIKSL</sequence>
<evidence type="ECO:0000313" key="2">
    <source>
        <dbReference type="EMBL" id="MBC2291894.1"/>
    </source>
</evidence>
<dbReference type="Proteomes" id="UP000585696">
    <property type="component" value="Unassembled WGS sequence"/>
</dbReference>
<accession>A0A842FYA5</accession>
<dbReference type="InterPro" id="IPR028185">
    <property type="entry name" value="Imm70"/>
</dbReference>